<organism evidence="1 2">
    <name type="scientific">Brassica cretica</name>
    <name type="common">Mustard</name>
    <dbReference type="NCBI Taxonomy" id="69181"/>
    <lineage>
        <taxon>Eukaryota</taxon>
        <taxon>Viridiplantae</taxon>
        <taxon>Streptophyta</taxon>
        <taxon>Embryophyta</taxon>
        <taxon>Tracheophyta</taxon>
        <taxon>Spermatophyta</taxon>
        <taxon>Magnoliopsida</taxon>
        <taxon>eudicotyledons</taxon>
        <taxon>Gunneridae</taxon>
        <taxon>Pentapetalae</taxon>
        <taxon>rosids</taxon>
        <taxon>malvids</taxon>
        <taxon>Brassicales</taxon>
        <taxon>Brassicaceae</taxon>
        <taxon>Brassiceae</taxon>
        <taxon>Brassica</taxon>
    </lineage>
</organism>
<comment type="caution">
    <text evidence="1">The sequence shown here is derived from an EMBL/GenBank/DDBJ whole genome shotgun (WGS) entry which is preliminary data.</text>
</comment>
<proteinExistence type="predicted"/>
<dbReference type="AlphaFoldDB" id="A0A8S9M9R6"/>
<protein>
    <submittedName>
        <fullName evidence="1">Uncharacterized protein</fullName>
    </submittedName>
</protein>
<evidence type="ECO:0000313" key="1">
    <source>
        <dbReference type="EMBL" id="KAF2616754.1"/>
    </source>
</evidence>
<name>A0A8S9M9R6_BRACR</name>
<dbReference type="Proteomes" id="UP000712281">
    <property type="component" value="Unassembled WGS sequence"/>
</dbReference>
<accession>A0A8S9M9R6</accession>
<gene>
    <name evidence="1" type="ORF">F2Q68_00039913</name>
</gene>
<sequence length="156" mass="16984">MHATRPCSQTCGGRGVSLHGARPCIQIGRGRGVTLHVSRSCNQPCGARDQFTISPDVGLLEKVEKGFGSQKSGLGSRPRSTKNNNIAKLWIVKYSGISLYARVWNVFDCVICEHVWGGLVFPRPRIQRVQGNPLFAGSGRLRETGSCPRAEYGTTV</sequence>
<reference evidence="1" key="1">
    <citation type="submission" date="2019-12" db="EMBL/GenBank/DDBJ databases">
        <title>Genome sequencing and annotation of Brassica cretica.</title>
        <authorList>
            <person name="Studholme D.J."/>
            <person name="Sarris P.F."/>
        </authorList>
    </citation>
    <scope>NUCLEOTIDE SEQUENCE</scope>
    <source>
        <strain evidence="1">PFS-001/15</strain>
        <tissue evidence="1">Leaf</tissue>
    </source>
</reference>
<dbReference type="EMBL" id="QGKW02000007">
    <property type="protein sequence ID" value="KAF2616754.1"/>
    <property type="molecule type" value="Genomic_DNA"/>
</dbReference>
<evidence type="ECO:0000313" key="2">
    <source>
        <dbReference type="Proteomes" id="UP000712281"/>
    </source>
</evidence>